<evidence type="ECO:0000256" key="2">
    <source>
        <dbReference type="SAM" id="MobiDB-lite"/>
    </source>
</evidence>
<comment type="caution">
    <text evidence="3">The sequence shown here is derived from an EMBL/GenBank/DDBJ whole genome shotgun (WGS) entry which is preliminary data.</text>
</comment>
<keyword evidence="1" id="KW-0175">Coiled coil</keyword>
<feature type="compositionally biased region" description="Acidic residues" evidence="2">
    <location>
        <begin position="94"/>
        <end position="114"/>
    </location>
</feature>
<gene>
    <name evidence="3" type="ORF">Amon01_000129800</name>
</gene>
<evidence type="ECO:0000256" key="1">
    <source>
        <dbReference type="SAM" id="Coils"/>
    </source>
</evidence>
<dbReference type="OrthoDB" id="10257415at2759"/>
<evidence type="ECO:0000313" key="3">
    <source>
        <dbReference type="EMBL" id="GMG20527.1"/>
    </source>
</evidence>
<protein>
    <submittedName>
        <fullName evidence="3">Unnamed protein product</fullName>
    </submittedName>
</protein>
<dbReference type="Proteomes" id="UP001165063">
    <property type="component" value="Unassembled WGS sequence"/>
</dbReference>
<keyword evidence="4" id="KW-1185">Reference proteome</keyword>
<dbReference type="AlphaFoldDB" id="A0A9W7DED8"/>
<dbReference type="EMBL" id="BSXU01000390">
    <property type="protein sequence ID" value="GMG20527.1"/>
    <property type="molecule type" value="Genomic_DNA"/>
</dbReference>
<organism evidence="3 4">
    <name type="scientific">Ambrosiozyma monospora</name>
    <name type="common">Yeast</name>
    <name type="synonym">Endomycopsis monosporus</name>
    <dbReference type="NCBI Taxonomy" id="43982"/>
    <lineage>
        <taxon>Eukaryota</taxon>
        <taxon>Fungi</taxon>
        <taxon>Dikarya</taxon>
        <taxon>Ascomycota</taxon>
        <taxon>Saccharomycotina</taxon>
        <taxon>Pichiomycetes</taxon>
        <taxon>Pichiales</taxon>
        <taxon>Pichiaceae</taxon>
        <taxon>Ambrosiozyma</taxon>
    </lineage>
</organism>
<reference evidence="3" key="1">
    <citation type="submission" date="2023-04" db="EMBL/GenBank/DDBJ databases">
        <title>Ambrosiozyma monospora NBRC 1965.</title>
        <authorList>
            <person name="Ichikawa N."/>
            <person name="Sato H."/>
            <person name="Tonouchi N."/>
        </authorList>
    </citation>
    <scope>NUCLEOTIDE SEQUENCE</scope>
    <source>
        <strain evidence="3">NBRC 1965</strain>
    </source>
</reference>
<dbReference type="InterPro" id="IPR021861">
    <property type="entry name" value="THO_THOC1"/>
</dbReference>
<accession>A0A9W7DED8</accession>
<name>A0A9W7DED8_AMBMO</name>
<feature type="coiled-coil region" evidence="1">
    <location>
        <begin position="540"/>
        <end position="615"/>
    </location>
</feature>
<evidence type="ECO:0000313" key="4">
    <source>
        <dbReference type="Proteomes" id="UP001165063"/>
    </source>
</evidence>
<dbReference type="Pfam" id="PF11957">
    <property type="entry name" value="efThoc1"/>
    <property type="match status" value="1"/>
</dbReference>
<proteinExistence type="predicted"/>
<feature type="region of interest" description="Disordered" evidence="2">
    <location>
        <begin position="663"/>
        <end position="683"/>
    </location>
</feature>
<feature type="region of interest" description="Disordered" evidence="2">
    <location>
        <begin position="88"/>
        <end position="123"/>
    </location>
</feature>
<sequence>MSRSQSEISKSFSDSLISVVSKLSNKLHLEIIKDHPLFEDESLIETLNEIEKPDSNEINGDALQFYNTVLSSCLCVLTQDYEERLTALGSHSDDDSEEDDDEEDDDEDNDEDQDQTAKKTQSEKKQLSILDDEYTLKLLIVLDIAIYLSADQGGEVISCPCMTLHTIMTSCCSVEFLVYRFGPIFFSNGSTSRRSKITANNKLVGKAKHGSYLLQLAHNVLPRVVNQLKEYDTFASHLRFFVLNSFDISDKLLLTHYWHLNDLSGTYLQFANNRLFPKRISDIHLDNKTADPWYNYLYCSYQFSMEIEKLLENNDGVKFKHDQPWTVNVNDRVKGTSSALADLDHKDPKLPLKKVHFNDPTEDSLEYYNNRVYTCDWILQEKEFVDQLRNYQNRLAVYTQLLIMSNFLAGAYKSNWDAKVKSFEAKFPKCKVPAEFAWMSRSPRDNARASFDRVSHHMEKNYPEYEKIVLQILKDSELTWDTMKLKFFGHENVDKLLELSNTKKRKLEEHLESSQTSKKPYFQKLGTPKLSRIWRVQTGLEQAESKSRNGADDLDDYKDELYNAKGRIEQYTQEVEQLEKQLKEKPDNDDEKKLLKETQSNLKEAKEEKQMLDWKALRLSRSQGYWTKFNQTNETVGLDGLDDPDLIKEYDAKVLEAKAALKSAHTSKSATPAPVSVGEVVKA</sequence>